<dbReference type="OrthoDB" id="626362at2"/>
<keyword evidence="15" id="KW-1185">Reference proteome</keyword>
<evidence type="ECO:0000256" key="3">
    <source>
        <dbReference type="ARBA" id="ARBA00021330"/>
    </source>
</evidence>
<reference evidence="14 15" key="1">
    <citation type="submission" date="2016-03" db="EMBL/GenBank/DDBJ databases">
        <title>Genome sequence of Pontibacter sp. nov., of the family cytophagaceae, isolated from marine sediment of the Yellow Sea, China.</title>
        <authorList>
            <person name="Zhang G."/>
            <person name="Zhang R."/>
        </authorList>
    </citation>
    <scope>NUCLEOTIDE SEQUENCE [LARGE SCALE GENOMIC DNA]</scope>
    <source>
        <strain evidence="14 15">S10-8</strain>
    </source>
</reference>
<evidence type="ECO:0000256" key="9">
    <source>
        <dbReference type="ARBA" id="ARBA00022884"/>
    </source>
</evidence>
<dbReference type="Pfam" id="PF12623">
    <property type="entry name" value="Hen1_L"/>
    <property type="match status" value="1"/>
</dbReference>
<dbReference type="EC" id="2.1.1.386" evidence="11"/>
<proteinExistence type="inferred from homology"/>
<dbReference type="SUPFAM" id="SSF53335">
    <property type="entry name" value="S-adenosyl-L-methionine-dependent methyltransferases"/>
    <property type="match status" value="1"/>
</dbReference>
<evidence type="ECO:0000256" key="4">
    <source>
        <dbReference type="ARBA" id="ARBA00022603"/>
    </source>
</evidence>
<keyword evidence="6" id="KW-0949">S-adenosyl-L-methionine</keyword>
<comment type="similarity">
    <text evidence="2">Belongs to the methyltransferase superfamily. HEN1 family.</text>
</comment>
<dbReference type="Gene3D" id="3.30.1610.20">
    <property type="entry name" value="Hen1, N-terminal domain"/>
    <property type="match status" value="1"/>
</dbReference>
<organism evidence="14 15">
    <name type="scientific">Pontibacter flavimaris</name>
    <dbReference type="NCBI Taxonomy" id="1797110"/>
    <lineage>
        <taxon>Bacteria</taxon>
        <taxon>Pseudomonadati</taxon>
        <taxon>Bacteroidota</taxon>
        <taxon>Cytophagia</taxon>
        <taxon>Cytophagales</taxon>
        <taxon>Hymenobacteraceae</taxon>
        <taxon>Pontibacter</taxon>
    </lineage>
</organism>
<comment type="caution">
    <text evidence="14">The sequence shown here is derived from an EMBL/GenBank/DDBJ whole genome shotgun (WGS) entry which is preliminary data.</text>
</comment>
<accession>A0A1Q5PCL5</accession>
<dbReference type="InterPro" id="IPR024740">
    <property type="entry name" value="Hen1_N"/>
</dbReference>
<feature type="domain" description="Hen1 N-terminal" evidence="13">
    <location>
        <begin position="1"/>
        <end position="239"/>
    </location>
</feature>
<keyword evidence="4 14" id="KW-0489">Methyltransferase</keyword>
<dbReference type="GO" id="GO:0046872">
    <property type="term" value="F:metal ion binding"/>
    <property type="evidence" value="ECO:0007669"/>
    <property type="project" value="UniProtKB-KW"/>
</dbReference>
<dbReference type="InterPro" id="IPR038546">
    <property type="entry name" value="Hen1_N_sf"/>
</dbReference>
<keyword evidence="9" id="KW-0694">RNA-binding</keyword>
<dbReference type="CDD" id="cd02440">
    <property type="entry name" value="AdoMet_MTases"/>
    <property type="match status" value="1"/>
</dbReference>
<dbReference type="PANTHER" id="PTHR21404">
    <property type="entry name" value="HEN1"/>
    <property type="match status" value="1"/>
</dbReference>
<evidence type="ECO:0000256" key="5">
    <source>
        <dbReference type="ARBA" id="ARBA00022679"/>
    </source>
</evidence>
<evidence type="ECO:0000313" key="14">
    <source>
        <dbReference type="EMBL" id="OKL40000.1"/>
    </source>
</evidence>
<evidence type="ECO:0000259" key="13">
    <source>
        <dbReference type="Pfam" id="PF12623"/>
    </source>
</evidence>
<name>A0A1Q5PCL5_9BACT</name>
<dbReference type="GO" id="GO:0001510">
    <property type="term" value="P:RNA methylation"/>
    <property type="evidence" value="ECO:0007669"/>
    <property type="project" value="InterPro"/>
</dbReference>
<dbReference type="InterPro" id="IPR026610">
    <property type="entry name" value="Hen1"/>
</dbReference>
<dbReference type="NCBIfam" id="TIGR04074">
    <property type="entry name" value="bacter_Hen1"/>
    <property type="match status" value="1"/>
</dbReference>
<dbReference type="InterPro" id="IPR029063">
    <property type="entry name" value="SAM-dependent_MTases_sf"/>
</dbReference>
<sequence length="458" mass="52273">MILEITTTHTPATDLGYLLHKHPDKVQSVELAAGKAHVFYPEATAARCTACLMLDINPVDLVRVRKGNYALQDQYVNDRPYTSNSFLSSAISKAFGSALNGRCNPRPDLPQTPMPFTLRLSSLRVDADLEAVERLFVPLGYELEVETIPLDTAFPTWGLSKYINLTLHKTCTLQELLTHAYVLIPVLDNSRHSYVSQHDIEILMQKGQGWLEQHPERDWITRRFLRNLRTYANEAILRLAGEEALPVSEYRSLLQESLHQQRLLRAFERLKESRAQRVLDLGCGSGKLLQLLLREGQFLKITGMDVSFSELQLAKENLHLDEASPALRERLSLFQGSVTYLDERLKGYDAVAMVEVIEHLDEERLPAMERVVFGYAAPDTVVLSTPNTEYNVRYEKLDAEAFRHEDHRFEWTREEFSNWCDHICRSFGYEVTIEPVGQEEPAIGAPSQLAVFKKMKQA</sequence>
<evidence type="ECO:0000256" key="10">
    <source>
        <dbReference type="ARBA" id="ARBA00023158"/>
    </source>
</evidence>
<dbReference type="PANTHER" id="PTHR21404:SF3">
    <property type="entry name" value="SMALL RNA 2'-O-METHYLTRANSFERASE"/>
    <property type="match status" value="1"/>
</dbReference>
<keyword evidence="10" id="KW-0943">RNA-mediated gene silencing</keyword>
<keyword evidence="7" id="KW-0479">Metal-binding</keyword>
<comment type="cofactor">
    <cofactor evidence="1">
        <name>Mg(2+)</name>
        <dbReference type="ChEBI" id="CHEBI:18420"/>
    </cofactor>
</comment>
<dbReference type="GO" id="GO:0031047">
    <property type="term" value="P:regulatory ncRNA-mediated gene silencing"/>
    <property type="evidence" value="ECO:0007669"/>
    <property type="project" value="UniProtKB-KW"/>
</dbReference>
<evidence type="ECO:0000256" key="12">
    <source>
        <dbReference type="ARBA" id="ARBA00048418"/>
    </source>
</evidence>
<evidence type="ECO:0000256" key="6">
    <source>
        <dbReference type="ARBA" id="ARBA00022691"/>
    </source>
</evidence>
<dbReference type="STRING" id="1797110.A3841_16695"/>
<dbReference type="GO" id="GO:0003723">
    <property type="term" value="F:RNA binding"/>
    <property type="evidence" value="ECO:0007669"/>
    <property type="project" value="UniProtKB-KW"/>
</dbReference>
<evidence type="ECO:0000256" key="7">
    <source>
        <dbReference type="ARBA" id="ARBA00022723"/>
    </source>
</evidence>
<evidence type="ECO:0000256" key="1">
    <source>
        <dbReference type="ARBA" id="ARBA00001946"/>
    </source>
</evidence>
<dbReference type="GO" id="GO:0090486">
    <property type="term" value="F:small RNA 2'-O-methyltransferase activity"/>
    <property type="evidence" value="ECO:0007669"/>
    <property type="project" value="UniProtKB-EC"/>
</dbReference>
<protein>
    <recommendedName>
        <fullName evidence="3">Small RNA 2'-O-methyltransferase</fullName>
        <ecNumber evidence="11">2.1.1.386</ecNumber>
    </recommendedName>
</protein>
<evidence type="ECO:0000256" key="2">
    <source>
        <dbReference type="ARBA" id="ARBA00009026"/>
    </source>
</evidence>
<dbReference type="Proteomes" id="UP000186551">
    <property type="component" value="Unassembled WGS sequence"/>
</dbReference>
<dbReference type="Pfam" id="PF13489">
    <property type="entry name" value="Methyltransf_23"/>
    <property type="match status" value="1"/>
</dbReference>
<keyword evidence="5 14" id="KW-0808">Transferase</keyword>
<dbReference type="Gene3D" id="3.40.50.150">
    <property type="entry name" value="Vaccinia Virus protein VP39"/>
    <property type="match status" value="1"/>
</dbReference>
<keyword evidence="8" id="KW-0460">Magnesium</keyword>
<evidence type="ECO:0000313" key="15">
    <source>
        <dbReference type="Proteomes" id="UP000186551"/>
    </source>
</evidence>
<dbReference type="RefSeq" id="WP_073852108.1">
    <property type="nucleotide sequence ID" value="NZ_LVWA01000005.1"/>
</dbReference>
<gene>
    <name evidence="14" type="ORF">A3841_16695</name>
</gene>
<evidence type="ECO:0000256" key="8">
    <source>
        <dbReference type="ARBA" id="ARBA00022842"/>
    </source>
</evidence>
<dbReference type="InterPro" id="IPR024026">
    <property type="entry name" value="3'-RNA_MeTfrase_Hen1_bac"/>
</dbReference>
<comment type="catalytic activity">
    <reaction evidence="12">
        <text>small RNA 3'-end nucleotide + S-adenosyl-L-methionine = small RNA 3'-end 2'-O-methylnucleotide + S-adenosyl-L-homocysteine + H(+)</text>
        <dbReference type="Rhea" id="RHEA:37887"/>
        <dbReference type="Rhea" id="RHEA-COMP:10415"/>
        <dbReference type="Rhea" id="RHEA-COMP:10416"/>
        <dbReference type="ChEBI" id="CHEBI:15378"/>
        <dbReference type="ChEBI" id="CHEBI:57856"/>
        <dbReference type="ChEBI" id="CHEBI:59789"/>
        <dbReference type="ChEBI" id="CHEBI:74896"/>
        <dbReference type="ChEBI" id="CHEBI:74898"/>
        <dbReference type="EC" id="2.1.1.386"/>
    </reaction>
</comment>
<dbReference type="EMBL" id="LVWA01000005">
    <property type="protein sequence ID" value="OKL40000.1"/>
    <property type="molecule type" value="Genomic_DNA"/>
</dbReference>
<dbReference type="AlphaFoldDB" id="A0A1Q5PCL5"/>
<evidence type="ECO:0000256" key="11">
    <source>
        <dbReference type="ARBA" id="ARBA00035025"/>
    </source>
</evidence>